<dbReference type="VEuPathDB" id="FungiDB:RhiirFUN_006040"/>
<organism evidence="1 2">
    <name type="scientific">Rhizophagus irregularis (strain DAOM 181602 / DAOM 197198 / MUCL 43194)</name>
    <name type="common">Arbuscular mycorrhizal fungus</name>
    <name type="synonym">Glomus intraradices</name>
    <dbReference type="NCBI Taxonomy" id="747089"/>
    <lineage>
        <taxon>Eukaryota</taxon>
        <taxon>Fungi</taxon>
        <taxon>Fungi incertae sedis</taxon>
        <taxon>Mucoromycota</taxon>
        <taxon>Glomeromycotina</taxon>
        <taxon>Glomeromycetes</taxon>
        <taxon>Glomerales</taxon>
        <taxon>Glomeraceae</taxon>
        <taxon>Rhizophagus</taxon>
    </lineage>
</organism>
<dbReference type="EMBL" id="AUPC02000170">
    <property type="protein sequence ID" value="POG67511.1"/>
    <property type="molecule type" value="Genomic_DNA"/>
</dbReference>
<keyword evidence="2" id="KW-1185">Reference proteome</keyword>
<evidence type="ECO:0000313" key="2">
    <source>
        <dbReference type="Proteomes" id="UP000018888"/>
    </source>
</evidence>
<evidence type="ECO:0000313" key="1">
    <source>
        <dbReference type="EMBL" id="POG67511.1"/>
    </source>
</evidence>
<dbReference type="Proteomes" id="UP000018888">
    <property type="component" value="Unassembled WGS sequence"/>
</dbReference>
<comment type="caution">
    <text evidence="1">The sequence shown here is derived from an EMBL/GenBank/DDBJ whole genome shotgun (WGS) entry which is preliminary data.</text>
</comment>
<accession>A0A2P4PQ48</accession>
<proteinExistence type="predicted"/>
<dbReference type="AlphaFoldDB" id="A0A2P4PQ48"/>
<sequence>MDFLDDNQILSSDEFNSIFESFNNVVEGHSSNNNFIDDGCLRGVNYSNGFLDDEQLSKALDAIAMI</sequence>
<protein>
    <submittedName>
        <fullName evidence="1">Uncharacterized protein</fullName>
    </submittedName>
</protein>
<reference evidence="1 2" key="1">
    <citation type="journal article" date="2013" name="Proc. Natl. Acad. Sci. U.S.A.">
        <title>Genome of an arbuscular mycorrhizal fungus provides insight into the oldest plant symbiosis.</title>
        <authorList>
            <person name="Tisserant E."/>
            <person name="Malbreil M."/>
            <person name="Kuo A."/>
            <person name="Kohler A."/>
            <person name="Symeonidi A."/>
            <person name="Balestrini R."/>
            <person name="Charron P."/>
            <person name="Duensing N."/>
            <person name="Frei Dit Frey N."/>
            <person name="Gianinazzi-Pearson V."/>
            <person name="Gilbert L.B."/>
            <person name="Handa Y."/>
            <person name="Herr J.R."/>
            <person name="Hijri M."/>
            <person name="Koul R."/>
            <person name="Kawaguchi M."/>
            <person name="Krajinski F."/>
            <person name="Lammers P.J."/>
            <person name="Masclaux F.G."/>
            <person name="Murat C."/>
            <person name="Morin E."/>
            <person name="Ndikumana S."/>
            <person name="Pagni M."/>
            <person name="Petitpierre D."/>
            <person name="Requena N."/>
            <person name="Rosikiewicz P."/>
            <person name="Riley R."/>
            <person name="Saito K."/>
            <person name="San Clemente H."/>
            <person name="Shapiro H."/>
            <person name="van Tuinen D."/>
            <person name="Becard G."/>
            <person name="Bonfante P."/>
            <person name="Paszkowski U."/>
            <person name="Shachar-Hill Y.Y."/>
            <person name="Tuskan G.A."/>
            <person name="Young P.W."/>
            <person name="Sanders I.R."/>
            <person name="Henrissat B."/>
            <person name="Rensing S.A."/>
            <person name="Grigoriev I.V."/>
            <person name="Corradi N."/>
            <person name="Roux C."/>
            <person name="Martin F."/>
        </authorList>
    </citation>
    <scope>NUCLEOTIDE SEQUENCE [LARGE SCALE GENOMIC DNA]</scope>
    <source>
        <strain evidence="1 2">DAOM 197198</strain>
    </source>
</reference>
<name>A0A2P4PQ48_RHIID</name>
<reference evidence="1 2" key="2">
    <citation type="journal article" date="2018" name="New Phytol.">
        <title>High intraspecific genome diversity in the model arbuscular mycorrhizal symbiont Rhizophagus irregularis.</title>
        <authorList>
            <person name="Chen E.C.H."/>
            <person name="Morin E."/>
            <person name="Beaudet D."/>
            <person name="Noel J."/>
            <person name="Yildirir G."/>
            <person name="Ndikumana S."/>
            <person name="Charron P."/>
            <person name="St-Onge C."/>
            <person name="Giorgi J."/>
            <person name="Kruger M."/>
            <person name="Marton T."/>
            <person name="Ropars J."/>
            <person name="Grigoriev I.V."/>
            <person name="Hainaut M."/>
            <person name="Henrissat B."/>
            <person name="Roux C."/>
            <person name="Martin F."/>
            <person name="Corradi N."/>
        </authorList>
    </citation>
    <scope>NUCLEOTIDE SEQUENCE [LARGE SCALE GENOMIC DNA]</scope>
    <source>
        <strain evidence="1 2">DAOM 197198</strain>
    </source>
</reference>
<gene>
    <name evidence="1" type="ORF">GLOIN_2v1646877</name>
</gene>